<evidence type="ECO:0000259" key="2">
    <source>
        <dbReference type="Pfam" id="PF02668"/>
    </source>
</evidence>
<organism evidence="3 4">
    <name type="scientific">Fusarium piperis</name>
    <dbReference type="NCBI Taxonomy" id="1435070"/>
    <lineage>
        <taxon>Eukaryota</taxon>
        <taxon>Fungi</taxon>
        <taxon>Dikarya</taxon>
        <taxon>Ascomycota</taxon>
        <taxon>Pezizomycotina</taxon>
        <taxon>Sordariomycetes</taxon>
        <taxon>Hypocreomycetidae</taxon>
        <taxon>Hypocreales</taxon>
        <taxon>Nectriaceae</taxon>
        <taxon>Fusarium</taxon>
        <taxon>Fusarium solani species complex</taxon>
    </lineage>
</organism>
<dbReference type="Gene3D" id="3.60.130.10">
    <property type="entry name" value="Clavaminate synthase-like"/>
    <property type="match status" value="1"/>
</dbReference>
<dbReference type="AlphaFoldDB" id="A0A9W8TAE0"/>
<protein>
    <recommendedName>
        <fullName evidence="2">TauD/TfdA-like domain-containing protein</fullName>
    </recommendedName>
</protein>
<proteinExistence type="predicted"/>
<dbReference type="GO" id="GO:0016491">
    <property type="term" value="F:oxidoreductase activity"/>
    <property type="evidence" value="ECO:0007669"/>
    <property type="project" value="UniProtKB-KW"/>
</dbReference>
<dbReference type="SUPFAM" id="SSF51197">
    <property type="entry name" value="Clavaminate synthase-like"/>
    <property type="match status" value="1"/>
</dbReference>
<dbReference type="InterPro" id="IPR042098">
    <property type="entry name" value="TauD-like_sf"/>
</dbReference>
<accession>A0A9W8TAE0</accession>
<keyword evidence="4" id="KW-1185">Reference proteome</keyword>
<dbReference type="EMBL" id="JAPEUR010000569">
    <property type="protein sequence ID" value="KAJ4308142.1"/>
    <property type="molecule type" value="Genomic_DNA"/>
</dbReference>
<evidence type="ECO:0000313" key="3">
    <source>
        <dbReference type="EMBL" id="KAJ4308142.1"/>
    </source>
</evidence>
<evidence type="ECO:0000256" key="1">
    <source>
        <dbReference type="ARBA" id="ARBA00023002"/>
    </source>
</evidence>
<reference evidence="3" key="1">
    <citation type="submission" date="2022-10" db="EMBL/GenBank/DDBJ databases">
        <title>Tapping the CABI collections for fungal endophytes: first genome assemblies for Collariella, Neodidymelliopsis, Ascochyta clinopodiicola, Didymella pomorum, Didymosphaeria variabile, Neocosmospora piperis and Neocucurbitaria cava.</title>
        <authorList>
            <person name="Hill R."/>
        </authorList>
    </citation>
    <scope>NUCLEOTIDE SEQUENCE</scope>
    <source>
        <strain evidence="3">IMI 366586</strain>
    </source>
</reference>
<dbReference type="Proteomes" id="UP001140502">
    <property type="component" value="Unassembled WGS sequence"/>
</dbReference>
<dbReference type="InterPro" id="IPR003819">
    <property type="entry name" value="TauD/TfdA-like"/>
</dbReference>
<sequence length="324" mass="36983">MHPLTRRACHLYRTNTCILRRSINSSSLAPSRFITPSGLRCHATVVSHTVPSLTLPCLEAPDLSHAESLDHVGRVSEQLERSGMLKVSLGFEDDDSNYLKRLLVSLHRHRGHQLPISHSATRGWFWDVRPSETNFQAKNHQARSETMNEFPWHTDCSYEDPPPRFFALQVLQHDRCGGGTLSVMNVDKLSELLSPEARSALLAQEYRITIPPEFIKDPEQKNIIGSVFVTNPNDQSTMIRFREDILTPLTDQASRALLELKEALLKEEVQAHSTVHLRSADLPKGSIILMDNRRWLHARNNIKDPERHLRRVRWDACPFETVSA</sequence>
<comment type="caution">
    <text evidence="3">The sequence shown here is derived from an EMBL/GenBank/DDBJ whole genome shotgun (WGS) entry which is preliminary data.</text>
</comment>
<evidence type="ECO:0000313" key="4">
    <source>
        <dbReference type="Proteomes" id="UP001140502"/>
    </source>
</evidence>
<gene>
    <name evidence="3" type="ORF">N0V84_012272</name>
</gene>
<keyword evidence="1" id="KW-0560">Oxidoreductase</keyword>
<dbReference type="OrthoDB" id="2960375at2759"/>
<feature type="domain" description="TauD/TfdA-like" evidence="2">
    <location>
        <begin position="137"/>
        <end position="312"/>
    </location>
</feature>
<name>A0A9W8TAE0_9HYPO</name>
<dbReference type="Pfam" id="PF02668">
    <property type="entry name" value="TauD"/>
    <property type="match status" value="1"/>
</dbReference>